<evidence type="ECO:0000256" key="1">
    <source>
        <dbReference type="SAM" id="MobiDB-lite"/>
    </source>
</evidence>
<accession>A0AA38X8L4</accession>
<proteinExistence type="predicted"/>
<feature type="compositionally biased region" description="Basic and acidic residues" evidence="1">
    <location>
        <begin position="1"/>
        <end position="11"/>
    </location>
</feature>
<evidence type="ECO:0000313" key="2">
    <source>
        <dbReference type="EMBL" id="KAJ9608881.1"/>
    </source>
</evidence>
<feature type="region of interest" description="Disordered" evidence="1">
    <location>
        <begin position="305"/>
        <end position="422"/>
    </location>
</feature>
<dbReference type="AlphaFoldDB" id="A0AA38X8L4"/>
<dbReference type="EMBL" id="JAPDRK010000009">
    <property type="protein sequence ID" value="KAJ9608881.1"/>
    <property type="molecule type" value="Genomic_DNA"/>
</dbReference>
<feature type="region of interest" description="Disordered" evidence="1">
    <location>
        <begin position="1"/>
        <end position="35"/>
    </location>
</feature>
<feature type="compositionally biased region" description="Polar residues" evidence="1">
    <location>
        <begin position="332"/>
        <end position="358"/>
    </location>
</feature>
<keyword evidence="3" id="KW-1185">Reference proteome</keyword>
<name>A0AA38X8L4_9EURO</name>
<organism evidence="2 3">
    <name type="scientific">Cladophialophora chaetospira</name>
    <dbReference type="NCBI Taxonomy" id="386627"/>
    <lineage>
        <taxon>Eukaryota</taxon>
        <taxon>Fungi</taxon>
        <taxon>Dikarya</taxon>
        <taxon>Ascomycota</taxon>
        <taxon>Pezizomycotina</taxon>
        <taxon>Eurotiomycetes</taxon>
        <taxon>Chaetothyriomycetidae</taxon>
        <taxon>Chaetothyriales</taxon>
        <taxon>Herpotrichiellaceae</taxon>
        <taxon>Cladophialophora</taxon>
    </lineage>
</organism>
<feature type="compositionally biased region" description="Basic and acidic residues" evidence="1">
    <location>
        <begin position="359"/>
        <end position="368"/>
    </location>
</feature>
<comment type="caution">
    <text evidence="2">The sequence shown here is derived from an EMBL/GenBank/DDBJ whole genome shotgun (WGS) entry which is preliminary data.</text>
</comment>
<feature type="region of interest" description="Disordered" evidence="1">
    <location>
        <begin position="48"/>
        <end position="268"/>
    </location>
</feature>
<feature type="compositionally biased region" description="Polar residues" evidence="1">
    <location>
        <begin position="106"/>
        <end position="132"/>
    </location>
</feature>
<sequence length="422" mass="45338">MVTTRSQDRIDASSPAPINKRRRFSSEEHNGSIVVEVPLREAEDIKNHATSIEIESDDDAPPEVISSKDTAQQVRTLPNRSLGSTGNKRRKVTKEIFEDGVLRSTDPASDASQAKEQNSADSNAIEQTTPSSIQPPAPSVETPVDTLLVTQREPAAAETEILQIEDSKSTASGAPAELIDLTGDVPAQTDLKSSPAESQEEIASEGNQDNTPATEGAAAVTTAPTISNADAAASTHLHLDLAAESPPNATEDLDMSTPPQDTLPLVEQHTTVPATVGELSNTETPQLVSPDIPMSQPIEIDLTSISPPVETNAPGEQIEPATTPSKDPVPETPQSTTSGIITPVWQTRTDDMVTSSADTKPKRVDPSRSRPRQKLNFHHQQMPDSKPKPASLQQYRDRLLNRHPRTATWGPPGFRNTRFVGA</sequence>
<dbReference type="Proteomes" id="UP001172673">
    <property type="component" value="Unassembled WGS sequence"/>
</dbReference>
<evidence type="ECO:0000313" key="3">
    <source>
        <dbReference type="Proteomes" id="UP001172673"/>
    </source>
</evidence>
<feature type="compositionally biased region" description="Polar residues" evidence="1">
    <location>
        <begin position="67"/>
        <end position="86"/>
    </location>
</feature>
<reference evidence="2" key="1">
    <citation type="submission" date="2022-10" db="EMBL/GenBank/DDBJ databases">
        <title>Culturing micro-colonial fungi from biological soil crusts in the Mojave desert and describing Neophaeococcomyces mojavensis, and introducing the new genera and species Taxawa tesnikishii.</title>
        <authorList>
            <person name="Kurbessoian T."/>
            <person name="Stajich J.E."/>
        </authorList>
    </citation>
    <scope>NUCLEOTIDE SEQUENCE</scope>
    <source>
        <strain evidence="2">TK_41</strain>
    </source>
</reference>
<protein>
    <submittedName>
        <fullName evidence="2">Uncharacterized protein</fullName>
    </submittedName>
</protein>
<gene>
    <name evidence="2" type="ORF">H2200_006652</name>
</gene>